<dbReference type="Proteomes" id="UP000009257">
    <property type="component" value="Chromosome"/>
</dbReference>
<reference evidence="3 4" key="1">
    <citation type="submission" date="2011-08" db="EMBL/GenBank/DDBJ databases">
        <title>Complete sequence of Caldicellulosiruptor lactoaceticus 6A.</title>
        <authorList>
            <consortium name="US DOE Joint Genome Institute"/>
            <person name="Lucas S."/>
            <person name="Han J."/>
            <person name="Lapidus A."/>
            <person name="Cheng J.-F."/>
            <person name="Goodwin L."/>
            <person name="Pitluck S."/>
            <person name="Peters L."/>
            <person name="Davenport K."/>
            <person name="Detter J.C."/>
            <person name="Han C."/>
            <person name="Tapia R."/>
            <person name="Land M."/>
            <person name="Hauser L."/>
            <person name="Kyrpides N."/>
            <person name="Ivanova N."/>
            <person name="Ovchinnikova G."/>
            <person name="Pagani I."/>
            <person name="Blumer-Schuette S.E."/>
            <person name="Kelly R.M."/>
            <person name="Woyke T."/>
        </authorList>
    </citation>
    <scope>NUCLEOTIDE SEQUENCE [LARGE SCALE GENOMIC DNA]</scope>
    <source>
        <strain evidence="3 4">6A</strain>
    </source>
</reference>
<feature type="domain" description="Cch helix turn helix" evidence="2">
    <location>
        <begin position="623"/>
        <end position="721"/>
    </location>
</feature>
<dbReference type="Pfam" id="PF06048">
    <property type="entry name" value="DUF927"/>
    <property type="match status" value="1"/>
</dbReference>
<dbReference type="HOGENOM" id="CLU_574509_0_0_9"/>
<dbReference type="InterPro" id="IPR034154">
    <property type="entry name" value="TOPRIM_DnaG/twinkle"/>
</dbReference>
<name>G2PTJ4_9FIRM</name>
<dbReference type="Gene3D" id="3.40.1360.10">
    <property type="match status" value="1"/>
</dbReference>
<evidence type="ECO:0000259" key="2">
    <source>
        <dbReference type="Pfam" id="PF18662"/>
    </source>
</evidence>
<sequence length="730" mass="83773">MPVEFLTKICGMKEEDYHKRFVSIYYKDGQDNIMGIRKRYHPNSSKRFAWVTGTQIVPYGLWRLDEFNNTYIILVEGESDTQTLWYHGYQALGIAGASNLKREDFKYLEKFEKVYIWQEPDKGGDTFVARFKALAAEVRFDKPCYIVRSDTYKDISEIHIALGEDHEKFCNTLGNILAAAIPLEIKIDAKEQNPFGVDFKYNTPQGYYITPEGIFKENVSKKTEEITTIEVTKTPVIIGKKLKEIETNLEKIELIYYLANNSRNSIVVDKGIIASSREILELANYGIFVNSNNSKLLMQYFYDFESANLKLIPTQLMSKKLGWHNGKFIPYEPNIVVLQNDAIFEGLNTAGTFQAWQQGIQQFRFNEAFRFIMAASFTAPLLSLLNQRIFLIHLWGDSRSGKTATLKAALSVWGNPDDLVVTFNATKVGLEKIASFYNDLPIGIDERQVANNQEFIENLVYMLSLGKGKLRGGKRGGLQPLSTWHTVVLSTGEEPLSSFTSNEGVYTRTLEINLKPFDDEQQARQCYQLIQKNYGWAGREWIKAIQQDKNTLLQIRNISQKLFDMVLNQYPKTIQSHAQALALVGAVDITTSKLIFGEKNPEEETIITLEAVAEQLQGTEEVDIGLRAYEYVVDMVNAHVKNFEEEAKERWGFLQDGTVEFFPTVLEKLLREMNFNPKKVFASWEEKGLIKIGFEKDKKRYSIVKRKGNTLYRVVEIKLPKQEEKEMSLL</sequence>
<proteinExistence type="predicted"/>
<evidence type="ECO:0000313" key="3">
    <source>
        <dbReference type="EMBL" id="AEM74275.1"/>
    </source>
</evidence>
<dbReference type="EMBL" id="CP003001">
    <property type="protein sequence ID" value="AEM74275.1"/>
    <property type="molecule type" value="Genomic_DNA"/>
</dbReference>
<dbReference type="KEGG" id="clc:Calla_1681"/>
<dbReference type="Pfam" id="PF18662">
    <property type="entry name" value="HTH_56"/>
    <property type="match status" value="1"/>
</dbReference>
<evidence type="ECO:0000313" key="4">
    <source>
        <dbReference type="Proteomes" id="UP000009257"/>
    </source>
</evidence>
<gene>
    <name evidence="3" type="ORF">Calla_1681</name>
</gene>
<accession>G2PTJ4</accession>
<dbReference type="AlphaFoldDB" id="G2PTJ4"/>
<dbReference type="InterPro" id="IPR009270">
    <property type="entry name" value="DUF927"/>
</dbReference>
<evidence type="ECO:0008006" key="5">
    <source>
        <dbReference type="Google" id="ProtNLM"/>
    </source>
</evidence>
<protein>
    <recommendedName>
        <fullName evidence="5">DUF927 domain-containing protein</fullName>
    </recommendedName>
</protein>
<feature type="domain" description="DUF927" evidence="1">
    <location>
        <begin position="209"/>
        <end position="479"/>
    </location>
</feature>
<dbReference type="CDD" id="cd01029">
    <property type="entry name" value="TOPRIM_primases"/>
    <property type="match status" value="1"/>
</dbReference>
<organism evidence="3 4">
    <name type="scientific">Caldicellulosiruptor acetigenus 6A</name>
    <dbReference type="NCBI Taxonomy" id="632516"/>
    <lineage>
        <taxon>Bacteria</taxon>
        <taxon>Bacillati</taxon>
        <taxon>Bacillota</taxon>
        <taxon>Bacillota incertae sedis</taxon>
        <taxon>Caldicellulosiruptorales</taxon>
        <taxon>Caldicellulosiruptoraceae</taxon>
        <taxon>Caldicellulosiruptor</taxon>
    </lineage>
</organism>
<evidence type="ECO:0000259" key="1">
    <source>
        <dbReference type="Pfam" id="PF06048"/>
    </source>
</evidence>
<dbReference type="InterPro" id="IPR040538">
    <property type="entry name" value="Cch_HTH"/>
</dbReference>